<comment type="catalytic activity">
    <reaction evidence="1">
        <text>Hydrolyzes single-stranded DNA or mismatched double-stranded DNA and polynucleotides, releasing free uracil.</text>
        <dbReference type="EC" id="3.2.2.27"/>
    </reaction>
</comment>
<evidence type="ECO:0000256" key="8">
    <source>
        <dbReference type="ARBA" id="ARBA00022801"/>
    </source>
</evidence>
<feature type="compositionally biased region" description="Basic and acidic residues" evidence="12">
    <location>
        <begin position="39"/>
        <end position="48"/>
    </location>
</feature>
<evidence type="ECO:0000256" key="11">
    <source>
        <dbReference type="ARBA" id="ARBA00023204"/>
    </source>
</evidence>
<dbReference type="SMART" id="SM00986">
    <property type="entry name" value="UDG"/>
    <property type="match status" value="1"/>
</dbReference>
<name>A0A2W5QE52_RHOSU</name>
<evidence type="ECO:0000256" key="5">
    <source>
        <dbReference type="ARBA" id="ARBA00022485"/>
    </source>
</evidence>
<dbReference type="SMART" id="SM00987">
    <property type="entry name" value="UreE_C"/>
    <property type="match status" value="1"/>
</dbReference>
<evidence type="ECO:0000256" key="1">
    <source>
        <dbReference type="ARBA" id="ARBA00001400"/>
    </source>
</evidence>
<dbReference type="PANTHER" id="PTHR33693:SF1">
    <property type="entry name" value="TYPE-4 URACIL-DNA GLYCOSYLASE"/>
    <property type="match status" value="1"/>
</dbReference>
<dbReference type="InterPro" id="IPR005122">
    <property type="entry name" value="Uracil-DNA_glycosylase-like"/>
</dbReference>
<dbReference type="GO" id="GO:0051539">
    <property type="term" value="F:4 iron, 4 sulfur cluster binding"/>
    <property type="evidence" value="ECO:0007669"/>
    <property type="project" value="UniProtKB-KW"/>
</dbReference>
<dbReference type="InterPro" id="IPR051536">
    <property type="entry name" value="UDG_Type-4/5"/>
</dbReference>
<protein>
    <recommendedName>
        <fullName evidence="4">Type-4 uracil-DNA glycosylase</fullName>
        <ecNumber evidence="3">3.2.2.27</ecNumber>
    </recommendedName>
</protein>
<evidence type="ECO:0000256" key="12">
    <source>
        <dbReference type="SAM" id="MobiDB-lite"/>
    </source>
</evidence>
<proteinExistence type="inferred from homology"/>
<dbReference type="NCBIfam" id="TIGR00758">
    <property type="entry name" value="UDG_fam4"/>
    <property type="match status" value="1"/>
</dbReference>
<dbReference type="GO" id="GO:0004844">
    <property type="term" value="F:uracil DNA N-glycosylase activity"/>
    <property type="evidence" value="ECO:0007669"/>
    <property type="project" value="UniProtKB-EC"/>
</dbReference>
<dbReference type="AlphaFoldDB" id="A0A2W5QE52"/>
<evidence type="ECO:0000256" key="4">
    <source>
        <dbReference type="ARBA" id="ARBA00019403"/>
    </source>
</evidence>
<keyword evidence="11" id="KW-0234">DNA repair</keyword>
<feature type="domain" description="Uracil-DNA glycosylase-like" evidence="13">
    <location>
        <begin position="106"/>
        <end position="258"/>
    </location>
</feature>
<dbReference type="PANTHER" id="PTHR33693">
    <property type="entry name" value="TYPE-5 URACIL-DNA GLYCOSYLASE"/>
    <property type="match status" value="1"/>
</dbReference>
<dbReference type="GO" id="GO:0046872">
    <property type="term" value="F:metal ion binding"/>
    <property type="evidence" value="ECO:0007669"/>
    <property type="project" value="UniProtKB-KW"/>
</dbReference>
<sequence length="273" mass="29069">MALTPSSFAADLAALAWQVEAGADEAIGEAPVDRFEAVERPARPERAARAAVAEPARPPSDADQAKALEAGAREIAERCADLPALRAAIAAYDGCRLKLASKSTVFADGVPGAPVMIIGEAPGRDEDMAGLPFVGRSGQLLDRMFAAIGLARHAETPERAFYVTNVLPWRPPENRDPAGAESAMMMPFLFRHIELAAPKVIVVMGNPAAKTVLGTTTGITRLRGQWADWRGTPVLPMLHPAYLLRNGLAKREAWADLLALRAWLNESGIGAHG</sequence>
<dbReference type="InterPro" id="IPR036895">
    <property type="entry name" value="Uracil-DNA_glycosylase-like_sf"/>
</dbReference>
<comment type="caution">
    <text evidence="14">The sequence shown here is derived from an EMBL/GenBank/DDBJ whole genome shotgun (WGS) entry which is preliminary data.</text>
</comment>
<dbReference type="Gene3D" id="3.40.470.10">
    <property type="entry name" value="Uracil-DNA glycosylase-like domain"/>
    <property type="match status" value="1"/>
</dbReference>
<dbReference type="EC" id="3.2.2.27" evidence="3"/>
<comment type="similarity">
    <text evidence="2">Belongs to the uracil-DNA glycosylase (UDG) superfamily. Type 4 (UDGa) family.</text>
</comment>
<dbReference type="EMBL" id="QFPW01000006">
    <property type="protein sequence ID" value="PZQ49690.1"/>
    <property type="molecule type" value="Genomic_DNA"/>
</dbReference>
<keyword evidence="10" id="KW-0411">Iron-sulfur</keyword>
<evidence type="ECO:0000256" key="9">
    <source>
        <dbReference type="ARBA" id="ARBA00023004"/>
    </source>
</evidence>
<dbReference type="GO" id="GO:0006281">
    <property type="term" value="P:DNA repair"/>
    <property type="evidence" value="ECO:0007669"/>
    <property type="project" value="UniProtKB-KW"/>
</dbReference>
<accession>A0A2W5QE52</accession>
<keyword evidence="9" id="KW-0408">Iron</keyword>
<evidence type="ECO:0000256" key="7">
    <source>
        <dbReference type="ARBA" id="ARBA00022763"/>
    </source>
</evidence>
<organism evidence="14 15">
    <name type="scientific">Rhodovulum sulfidophilum</name>
    <name type="common">Rhodobacter sulfidophilus</name>
    <dbReference type="NCBI Taxonomy" id="35806"/>
    <lineage>
        <taxon>Bacteria</taxon>
        <taxon>Pseudomonadati</taxon>
        <taxon>Pseudomonadota</taxon>
        <taxon>Alphaproteobacteria</taxon>
        <taxon>Rhodobacterales</taxon>
        <taxon>Paracoccaceae</taxon>
        <taxon>Rhodovulum</taxon>
    </lineage>
</organism>
<evidence type="ECO:0000256" key="10">
    <source>
        <dbReference type="ARBA" id="ARBA00023014"/>
    </source>
</evidence>
<dbReference type="InterPro" id="IPR005273">
    <property type="entry name" value="Ura-DNA_glyco_family4"/>
</dbReference>
<evidence type="ECO:0000256" key="6">
    <source>
        <dbReference type="ARBA" id="ARBA00022723"/>
    </source>
</evidence>
<dbReference type="CDD" id="cd10030">
    <property type="entry name" value="UDG-F4_TTUDGA_SPO1dp_like"/>
    <property type="match status" value="1"/>
</dbReference>
<evidence type="ECO:0000256" key="3">
    <source>
        <dbReference type="ARBA" id="ARBA00012030"/>
    </source>
</evidence>
<feature type="region of interest" description="Disordered" evidence="12">
    <location>
        <begin position="39"/>
        <end position="65"/>
    </location>
</feature>
<evidence type="ECO:0000313" key="15">
    <source>
        <dbReference type="Proteomes" id="UP000249185"/>
    </source>
</evidence>
<keyword evidence="6" id="KW-0479">Metal-binding</keyword>
<keyword evidence="5" id="KW-0004">4Fe-4S</keyword>
<keyword evidence="7" id="KW-0227">DNA damage</keyword>
<keyword evidence="8" id="KW-0378">Hydrolase</keyword>
<gene>
    <name evidence="14" type="ORF">DI556_09460</name>
</gene>
<reference evidence="14 15" key="1">
    <citation type="submission" date="2017-08" db="EMBL/GenBank/DDBJ databases">
        <title>Infants hospitalized years apart are colonized by the same room-sourced microbial strains.</title>
        <authorList>
            <person name="Brooks B."/>
            <person name="Olm M.R."/>
            <person name="Firek B.A."/>
            <person name="Baker R."/>
            <person name="Thomas B.C."/>
            <person name="Morowitz M.J."/>
            <person name="Banfield J.F."/>
        </authorList>
    </citation>
    <scope>NUCLEOTIDE SEQUENCE [LARGE SCALE GENOMIC DNA]</scope>
    <source>
        <strain evidence="14">S2_005_002_R2_34</strain>
    </source>
</reference>
<evidence type="ECO:0000259" key="13">
    <source>
        <dbReference type="SMART" id="SM00986"/>
    </source>
</evidence>
<evidence type="ECO:0000256" key="2">
    <source>
        <dbReference type="ARBA" id="ARBA00006521"/>
    </source>
</evidence>
<dbReference type="Proteomes" id="UP000249185">
    <property type="component" value="Unassembled WGS sequence"/>
</dbReference>
<dbReference type="Pfam" id="PF03167">
    <property type="entry name" value="UDG"/>
    <property type="match status" value="1"/>
</dbReference>
<evidence type="ECO:0000313" key="14">
    <source>
        <dbReference type="EMBL" id="PZQ49690.1"/>
    </source>
</evidence>
<dbReference type="SUPFAM" id="SSF52141">
    <property type="entry name" value="Uracil-DNA glycosylase-like"/>
    <property type="match status" value="1"/>
</dbReference>